<name>A0A699H811_TANCI</name>
<dbReference type="InterPro" id="IPR017441">
    <property type="entry name" value="Protein_kinase_ATP_BS"/>
</dbReference>
<evidence type="ECO:0000313" key="3">
    <source>
        <dbReference type="EMBL" id="GEX65312.1"/>
    </source>
</evidence>
<keyword evidence="1" id="KW-0067">ATP-binding</keyword>
<dbReference type="GO" id="GO:0004672">
    <property type="term" value="F:protein kinase activity"/>
    <property type="evidence" value="ECO:0007669"/>
    <property type="project" value="InterPro"/>
</dbReference>
<comment type="caution">
    <text evidence="3">The sequence shown here is derived from an EMBL/GenBank/DDBJ whole genome shotgun (WGS) entry which is preliminary data.</text>
</comment>
<organism evidence="3">
    <name type="scientific">Tanacetum cinerariifolium</name>
    <name type="common">Dalmatian daisy</name>
    <name type="synonym">Chrysanthemum cinerariifolium</name>
    <dbReference type="NCBI Taxonomy" id="118510"/>
    <lineage>
        <taxon>Eukaryota</taxon>
        <taxon>Viridiplantae</taxon>
        <taxon>Streptophyta</taxon>
        <taxon>Embryophyta</taxon>
        <taxon>Tracheophyta</taxon>
        <taxon>Spermatophyta</taxon>
        <taxon>Magnoliopsida</taxon>
        <taxon>eudicotyledons</taxon>
        <taxon>Gunneridae</taxon>
        <taxon>Pentapetalae</taxon>
        <taxon>asterids</taxon>
        <taxon>campanulids</taxon>
        <taxon>Asterales</taxon>
        <taxon>Asteraceae</taxon>
        <taxon>Asteroideae</taxon>
        <taxon>Anthemideae</taxon>
        <taxon>Anthemidinae</taxon>
        <taxon>Tanacetum</taxon>
    </lineage>
</organism>
<dbReference type="SUPFAM" id="SSF56112">
    <property type="entry name" value="Protein kinase-like (PK-like)"/>
    <property type="match status" value="1"/>
</dbReference>
<dbReference type="InterPro" id="IPR000719">
    <property type="entry name" value="Prot_kinase_dom"/>
</dbReference>
<sequence>MIFEITKNSDFDKLRELGHGTFGTVYHGKWRGNDVAIKRINDTCFAGKASEQEHLGNLYTEAIKLAYLHHLNL</sequence>
<dbReference type="Gene3D" id="3.30.200.20">
    <property type="entry name" value="Phosphorylase Kinase, domain 1"/>
    <property type="match status" value="1"/>
</dbReference>
<accession>A0A699H811</accession>
<evidence type="ECO:0000259" key="2">
    <source>
        <dbReference type="PROSITE" id="PS50011"/>
    </source>
</evidence>
<gene>
    <name evidence="3" type="ORF">Tci_337287</name>
</gene>
<feature type="domain" description="Protein kinase" evidence="2">
    <location>
        <begin position="11"/>
        <end position="73"/>
    </location>
</feature>
<proteinExistence type="predicted"/>
<keyword evidence="3" id="KW-0418">Kinase</keyword>
<keyword evidence="3" id="KW-0808">Transferase</keyword>
<dbReference type="Pfam" id="PF07714">
    <property type="entry name" value="PK_Tyr_Ser-Thr"/>
    <property type="match status" value="1"/>
</dbReference>
<dbReference type="PROSITE" id="PS00107">
    <property type="entry name" value="PROTEIN_KINASE_ATP"/>
    <property type="match status" value="1"/>
</dbReference>
<keyword evidence="1" id="KW-0547">Nucleotide-binding</keyword>
<dbReference type="GO" id="GO:0005524">
    <property type="term" value="F:ATP binding"/>
    <property type="evidence" value="ECO:0007669"/>
    <property type="project" value="UniProtKB-UniRule"/>
</dbReference>
<feature type="binding site" evidence="1">
    <location>
        <position position="48"/>
    </location>
    <ligand>
        <name>ATP</name>
        <dbReference type="ChEBI" id="CHEBI:30616"/>
    </ligand>
</feature>
<dbReference type="AlphaFoldDB" id="A0A699H811"/>
<evidence type="ECO:0000256" key="1">
    <source>
        <dbReference type="PROSITE-ProRule" id="PRU10141"/>
    </source>
</evidence>
<dbReference type="EMBL" id="BKCJ010121437">
    <property type="protein sequence ID" value="GEX65312.1"/>
    <property type="molecule type" value="Genomic_DNA"/>
</dbReference>
<dbReference type="PROSITE" id="PS50011">
    <property type="entry name" value="PROTEIN_KINASE_DOM"/>
    <property type="match status" value="1"/>
</dbReference>
<reference evidence="3" key="1">
    <citation type="journal article" date="2019" name="Sci. Rep.">
        <title>Draft genome of Tanacetum cinerariifolium, the natural source of mosquito coil.</title>
        <authorList>
            <person name="Yamashiro T."/>
            <person name="Shiraishi A."/>
            <person name="Satake H."/>
            <person name="Nakayama K."/>
        </authorList>
    </citation>
    <scope>NUCLEOTIDE SEQUENCE</scope>
</reference>
<protein>
    <submittedName>
        <fullName evidence="3">Putative PB1 domain, protein kinase-like domain protein</fullName>
    </submittedName>
</protein>
<dbReference type="InterPro" id="IPR001245">
    <property type="entry name" value="Ser-Thr/Tyr_kinase_cat_dom"/>
</dbReference>
<dbReference type="InterPro" id="IPR011009">
    <property type="entry name" value="Kinase-like_dom_sf"/>
</dbReference>